<dbReference type="InterPro" id="IPR039782">
    <property type="entry name" value="VPS13B"/>
</dbReference>
<reference evidence="4" key="2">
    <citation type="journal article" date="2008" name="Genome Biol.">
        <title>Improved genome assembly and evidence-based global gene model set for the chordate Ciona intestinalis: new insight into intron and operon populations.</title>
        <authorList>
            <person name="Satou Y."/>
            <person name="Mineta K."/>
            <person name="Ogasawara M."/>
            <person name="Sasakura Y."/>
            <person name="Shoguchi E."/>
            <person name="Ueno K."/>
            <person name="Yamada L."/>
            <person name="Matsumoto J."/>
            <person name="Wasserscheid J."/>
            <person name="Dewar K."/>
            <person name="Wiley G.B."/>
            <person name="Macmil S.L."/>
            <person name="Roe B.A."/>
            <person name="Zeller R.W."/>
            <person name="Hastings K.E."/>
            <person name="Lemaire P."/>
            <person name="Lindquist E."/>
            <person name="Endo T."/>
            <person name="Hotta K."/>
            <person name="Inaba K."/>
        </authorList>
    </citation>
    <scope>NUCLEOTIDE SEQUENCE [LARGE SCALE GENOMIC DNA]</scope>
    <source>
        <strain evidence="4">wild type</strain>
    </source>
</reference>
<dbReference type="InterPro" id="IPR026854">
    <property type="entry name" value="VPS13_N"/>
</dbReference>
<evidence type="ECO:0000256" key="2">
    <source>
        <dbReference type="SAM" id="MobiDB-lite"/>
    </source>
</evidence>
<dbReference type="PANTHER" id="PTHR12517:SF0">
    <property type="entry name" value="INTERMEMBRANE LIPID TRANSFER PROTEIN VPS13B"/>
    <property type="match status" value="1"/>
</dbReference>
<dbReference type="EMBL" id="EAAA01002469">
    <property type="status" value="NOT_ANNOTATED_CDS"/>
    <property type="molecule type" value="Genomic_DNA"/>
</dbReference>
<name>H2XP00_CIOIN</name>
<feature type="region of interest" description="Disordered" evidence="2">
    <location>
        <begin position="1122"/>
        <end position="1155"/>
    </location>
</feature>
<evidence type="ECO:0000259" key="3">
    <source>
        <dbReference type="Pfam" id="PF12624"/>
    </source>
</evidence>
<evidence type="ECO:0000313" key="4">
    <source>
        <dbReference type="Ensembl" id="ENSCINP00000031383.1"/>
    </source>
</evidence>
<dbReference type="Pfam" id="PF12624">
    <property type="entry name" value="VPS13_N"/>
    <property type="match status" value="1"/>
</dbReference>
<organism evidence="4 5">
    <name type="scientific">Ciona intestinalis</name>
    <name type="common">Transparent sea squirt</name>
    <name type="synonym">Ascidia intestinalis</name>
    <dbReference type="NCBI Taxonomy" id="7719"/>
    <lineage>
        <taxon>Eukaryota</taxon>
        <taxon>Metazoa</taxon>
        <taxon>Chordata</taxon>
        <taxon>Tunicata</taxon>
        <taxon>Ascidiacea</taxon>
        <taxon>Phlebobranchia</taxon>
        <taxon>Cionidae</taxon>
        <taxon>Ciona</taxon>
    </lineage>
</organism>
<evidence type="ECO:0000256" key="1">
    <source>
        <dbReference type="ARBA" id="ARBA00022448"/>
    </source>
</evidence>
<reference evidence="4" key="4">
    <citation type="submission" date="2025-09" db="UniProtKB">
        <authorList>
            <consortium name="Ensembl"/>
        </authorList>
    </citation>
    <scope>IDENTIFICATION</scope>
</reference>
<dbReference type="Ensembl" id="ENSCINT00000032846.1">
    <property type="protein sequence ID" value="ENSCINP00000031383.1"/>
    <property type="gene ID" value="ENSCING00000007718.3"/>
</dbReference>
<feature type="domain" description="Chorein N-terminal" evidence="3">
    <location>
        <begin position="2"/>
        <end position="201"/>
    </location>
</feature>
<dbReference type="InParanoid" id="H2XP00"/>
<evidence type="ECO:0000313" key="5">
    <source>
        <dbReference type="Proteomes" id="UP000008144"/>
    </source>
</evidence>
<dbReference type="GeneTree" id="ENSGT00950000183083"/>
<keyword evidence="5" id="KW-1185">Reference proteome</keyword>
<dbReference type="FunCoup" id="H2XP00">
    <property type="interactions" value="98"/>
</dbReference>
<dbReference type="PANTHER" id="PTHR12517">
    <property type="entry name" value="VACUOLAR PROTEIN SORTING-ASSOCIATED PROTEIN 13B"/>
    <property type="match status" value="1"/>
</dbReference>
<accession>H2XP00</accession>
<dbReference type="STRING" id="7719.ENSCINP00000031383"/>
<protein>
    <recommendedName>
        <fullName evidence="3">Chorein N-terminal domain-containing protein</fullName>
    </recommendedName>
</protein>
<keyword evidence="1" id="KW-0813">Transport</keyword>
<dbReference type="OMA" id="SFYMPRI"/>
<feature type="compositionally biased region" description="Polar residues" evidence="2">
    <location>
        <begin position="1122"/>
        <end position="1134"/>
    </location>
</feature>
<reference evidence="5" key="1">
    <citation type="journal article" date="2002" name="Science">
        <title>The draft genome of Ciona intestinalis: insights into chordate and vertebrate origins.</title>
        <authorList>
            <person name="Dehal P."/>
            <person name="Satou Y."/>
            <person name="Campbell R.K."/>
            <person name="Chapman J."/>
            <person name="Degnan B."/>
            <person name="De Tomaso A."/>
            <person name="Davidson B."/>
            <person name="Di Gregorio A."/>
            <person name="Gelpke M."/>
            <person name="Goodstein D.M."/>
            <person name="Harafuji N."/>
            <person name="Hastings K.E."/>
            <person name="Ho I."/>
            <person name="Hotta K."/>
            <person name="Huang W."/>
            <person name="Kawashima T."/>
            <person name="Lemaire P."/>
            <person name="Martinez D."/>
            <person name="Meinertzhagen I.A."/>
            <person name="Necula S."/>
            <person name="Nonaka M."/>
            <person name="Putnam N."/>
            <person name="Rash S."/>
            <person name="Saiga H."/>
            <person name="Satake M."/>
            <person name="Terry A."/>
            <person name="Yamada L."/>
            <person name="Wang H.G."/>
            <person name="Awazu S."/>
            <person name="Azumi K."/>
            <person name="Boore J."/>
            <person name="Branno M."/>
            <person name="Chin-Bow S."/>
            <person name="DeSantis R."/>
            <person name="Doyle S."/>
            <person name="Francino P."/>
            <person name="Keys D.N."/>
            <person name="Haga S."/>
            <person name="Hayashi H."/>
            <person name="Hino K."/>
            <person name="Imai K.S."/>
            <person name="Inaba K."/>
            <person name="Kano S."/>
            <person name="Kobayashi K."/>
            <person name="Kobayashi M."/>
            <person name="Lee B.I."/>
            <person name="Makabe K.W."/>
            <person name="Manohar C."/>
            <person name="Matassi G."/>
            <person name="Medina M."/>
            <person name="Mochizuki Y."/>
            <person name="Mount S."/>
            <person name="Morishita T."/>
            <person name="Miura S."/>
            <person name="Nakayama A."/>
            <person name="Nishizaka S."/>
            <person name="Nomoto H."/>
            <person name="Ohta F."/>
            <person name="Oishi K."/>
            <person name="Rigoutsos I."/>
            <person name="Sano M."/>
            <person name="Sasaki A."/>
            <person name="Sasakura Y."/>
            <person name="Shoguchi E."/>
            <person name="Shin-i T."/>
            <person name="Spagnuolo A."/>
            <person name="Stainier D."/>
            <person name="Suzuki M.M."/>
            <person name="Tassy O."/>
            <person name="Takatori N."/>
            <person name="Tokuoka M."/>
            <person name="Yagi K."/>
            <person name="Yoshizaki F."/>
            <person name="Wada S."/>
            <person name="Zhang C."/>
            <person name="Hyatt P.D."/>
            <person name="Larimer F."/>
            <person name="Detter C."/>
            <person name="Doggett N."/>
            <person name="Glavina T."/>
            <person name="Hawkins T."/>
            <person name="Richardson P."/>
            <person name="Lucas S."/>
            <person name="Kohara Y."/>
            <person name="Levine M."/>
            <person name="Satoh N."/>
            <person name="Rokhsar D.S."/>
        </authorList>
    </citation>
    <scope>NUCLEOTIDE SEQUENCE [LARGE SCALE GENOMIC DNA]</scope>
</reference>
<sequence length="3384" mass="379039">RLESYLSPFLLSYLSKYVKDIEAKNFQLSLWGGDAVLHNLQFKLDALDNELGAAPFSFVSCQAQEMRLHVPWSKLASEPVVATLNTVECVIKLNCHKTLKKEVVSTKDDKSNPPPVQASYIEGLLRKIKNNFSIVVNNLILKYIEDDIVLSVNIQTASYNGVNEQWKPAFVELTEKSPVLRHVCELKDMTVCLDRRGVSGRVESFEEPLLFRSNLVIRKHTTFPKHISRRPSAIKFNLMMDRYELNISEVQLPAVLHLLQLCLHLYYGRIEVSHTIEETTVEAQNESQEGWASWAWSYVPPILSYDELEKNEVRNPVLTFAFYIKHIWIKFKPSRSGSSKQFHRSQSTRSRPLLEMEAQGLSLEIVSRGLDFFSCLTTLAFGSISYLGGVPDTVNGVNISNHACNEKILIASGGGSLVGFAADSLFDFRSPENNDTPSHYILTKQEFDSKQSACRTSDVFYSEYLYIAEDGRHADAMEEVEFNDFLREVNLKDVEQWENVQERSWKKIIVGGERSELFLSSYTLLCADVLTSWARNHTHKEYPLRAKEIIVQPQSLKQGNLIFFVPTRMSTFEIRNTSITLPVLHTHCRNYSPKRFHRVDLYRKGSYTQLHPHNDETNAKLPCLITNIQDARFTMDQPMYARHLAAYLSAYRSPPSRLLEKCNTHYTAVVSNINSYIWMSDPKPNKMSTLPSSTLPVIQVDDVVMESHSLQGQEFWEERSTMLCGQTKFTLHSFSILGTPFQLEMLSHTLDSWMQYVKPVSNVDQVLDVSFMQSTFEENTVGNLHFVVQNVIAEVNSSFSSHSICGALKSIDLYWNANNQVIPIIQCTHHLNSNHLTNTFSNSTPPKLDLQRRQHEKRSLVWNEDSHWLSFYIRSPTASNTYGVAVVHMHSTVVNIDPFILNIVSHFPGIPLQHLLPVTTEANLQEEKESTTSLSPNFKYAIQLQNKGVHILLHKNSIPIDPHSYLTLSLTDAIRLKMMDSDTCSGITMVCFPEITAFTSGHKRLKVTPDLLKKGVPVNKFTEFGTLNIGLENASVYTVLTHNTDQHIHYIAQPCAATCTVVITPPKSTSSKTSAAIHLDVEPIKLKISQPQAELLVAILNQFLTCINDVKKNCPSPQLEQKVTMEKVQSQTPIESVKSANPKPGNAESKSNLSVTESSSVSDKLPFTLWLQCTLPKFSATIYHKGKVMTKIELQVEDVSLSLDVQSVYLKLMSSFSTCSVHHYTRTAGAWSNSEWKGVTLSPMFSTLPSFLQVCETPKFNALSHNSDSATKHGKFFDITFTQALTSDYHQHLREEEDCIDAANSSVINSEAKSVRKCVSEVICTVQPFDLMLNPSIIEDLFNTFSPLLGIIAITSQQNGSSSTKLASHFNIPAFYFTVGGIRLIIPLQFCENLPPCRDSALMACFNHLQINPRPQNPLTRLVLAPNIYRKANAAGLLQCTGSALEDKQFEFTFQDISIGTTKFSEVVAYLNNPTPSDNPALQWNTAGKIPKVEEPTFHPIIEQFDMHATIAPAIWHRTATRETIVCAPSFEANLITDVVIHLTAMQIGTVLDIGKECSENLENVLTSYHSVTSQSPEELATLNEDSGFSVCESSHASEKPVKAANVSLMGDGLLTSCKVKLMCYEFVENTADEKLVKPVFLLEIFQPSFVCQVSKQSQKIEMQFHDAEVKASDGKPVQQSLIHSDGNYASPLLQTLSGKCDKRTGIPPSLFTATVPHFLTSKANINVAMERPMKFHLDENVVNAINSTLCLMGKMGPKNKARETATVQPSNLAKLFSSASFQSDQIVLEVDFSTYAVRGSLSSLKSNLQLKNNSIGFNVDVHNLAVRHRLDNKDFTPFLLPVSIQVSSQTNPIKKASISPIKLRVNTTPIHIMCDSSIIDCINPVKDCILKWQSFLTSNSNDKPLQKSGPHLMSNPLYSTNSDDLRMGTYTYITSDDHEPQPNQIVFSSKAPQCSMTWSYSQPHTIKSVHITPLPFKVPQNSDEENIYNIKCILESYDDGNSVYVKQKDFLLSETDHVEFNLFSDETPFHEIACATKWRVIVFNENEVKISPMSLAASMQVESVFSSNLISSMSVHVNIKQVLFTFLCHKNQNKIECMQMKADDIVSEIKQWTHVDPTSLSAFCDLKLFAQVIDHRNITWLPILQSCTLHLLYKNLQELNQVKVECKDKLELHVSQRVLHSLQYLLTVCGTGSMSSSHQDFPGILLKNNTESFLLIGQGMTDECLRMAPKTETSYSWRSHKCSPMLHVSIEGFGNSNWSDTFSPYPPNGHHLMMVGDENGVVISTEMNTSWQAKVTFNGQIRFINRMSFDLNLSVEMQDKTVTANIPTGRAADYLVSPSGIASVLISLSSDIKDLSPKVLLSDLMMKNTEPKIVKLFDFDGTPKYVQIHHYKHDLTNTFVLLPVFVICSHLPKPVILHVESRSEQKTVTYILPGCGQEKQLTDLTPDLTHHLTIQMNENESPFDATIPIHCSLRNTMPETGDFNLEKEDLTSTYPMYVKQNNQTDENWNHSDGKIQANLSLNCKSLLVELTPWCLIHNQTNLVFCITSSDGSVSIIQPGQIEVPDHFTGLFQLRTSTSSSSEWLTLEKDEENDHPSRSGMLSSTRIAYNGSLSILLRKKSTIFDVLIKSSIQHGIRLLTITPKWWFVNASQDHELLKVSGCTNYHEKCKCRIPDPITSYSDSTSSEETGVKDDSVDVKDNEVTVITSSVDTTSSFMCIGTDINVGTLRACFVDRTLCVFTKDLVGAVSVENQFRRRLINLHETGEKKMAEKLFLTKFEHDDMIYLILNDVKGEKYYLHNHTSSTLCLREIADVDTHQTTVEVKPTETVAYESFMDAELFPRCLRNYRSIKMQLAKEGVNQWTEILVSGKAANTEIDIPGIGMVKLTTVVQNAKIRLHFGEIPIAENQIPLTKQYSFSAKIPEMKVVFLDDLINHIYSIDMVQAFLDEVHVIMTKDTSSKNWIAKLSLSNIQVDNHAYPETDFPVFISSLPTDADIPFQLMLTCSDSFQILSIDLKLLPLEVRSESAFAQALSSLLQSYMESAKGVDVNVAVDPMFPNAVQHEAKIISQPLRLQSISIQQAMLILSFRAAVKLYVSIDRGVLSFSKFSCRDVDTTVAELTQELMRHYFAETVFGAGWVIGSLDLLGNPATALRSYAKGVSDFLLMPYEGLMMGPTAFVGGFTRGLSSLLRHLSSGTLRSVTNIASSISRNLSREQKLQQRYFKLPGETSEILLSSAAGDQDTNSSSSGLVSGISKALVGVVTKPLGGAAGMVSRAGETIIQKVGLEEQKTQRQGSSSHTISSYRNSASKFSLKVIQDNVSVDMLFLLDCQILSTNEAGFECTLVISPSNLYIIRSADDEIESVLPIKDIDLRISETSENHVLSI</sequence>
<proteinExistence type="predicted"/>
<dbReference type="Proteomes" id="UP000008144">
    <property type="component" value="Chromosome 7"/>
</dbReference>
<reference evidence="4" key="3">
    <citation type="submission" date="2025-08" db="UniProtKB">
        <authorList>
            <consortium name="Ensembl"/>
        </authorList>
    </citation>
    <scope>IDENTIFICATION</scope>
</reference>